<name>A0ABP0M1C1_9DINO</name>
<organism evidence="1 2">
    <name type="scientific">Durusdinium trenchii</name>
    <dbReference type="NCBI Taxonomy" id="1381693"/>
    <lineage>
        <taxon>Eukaryota</taxon>
        <taxon>Sar</taxon>
        <taxon>Alveolata</taxon>
        <taxon>Dinophyceae</taxon>
        <taxon>Suessiales</taxon>
        <taxon>Symbiodiniaceae</taxon>
        <taxon>Durusdinium</taxon>
    </lineage>
</organism>
<reference evidence="1 2" key="1">
    <citation type="submission" date="2024-02" db="EMBL/GenBank/DDBJ databases">
        <authorList>
            <person name="Chen Y."/>
            <person name="Shah S."/>
            <person name="Dougan E. K."/>
            <person name="Thang M."/>
            <person name="Chan C."/>
        </authorList>
    </citation>
    <scope>NUCLEOTIDE SEQUENCE [LARGE SCALE GENOMIC DNA]</scope>
</reference>
<dbReference type="PRINTS" id="PR00420">
    <property type="entry name" value="RNGMNOXGNASE"/>
</dbReference>
<dbReference type="Gene3D" id="3.50.50.60">
    <property type="entry name" value="FAD/NAD(P)-binding domain"/>
    <property type="match status" value="1"/>
</dbReference>
<dbReference type="PANTHER" id="PTHR46496">
    <property type="match status" value="1"/>
</dbReference>
<dbReference type="Proteomes" id="UP001642464">
    <property type="component" value="Unassembled WGS sequence"/>
</dbReference>
<accession>A0ABP0M1C1</accession>
<evidence type="ECO:0000313" key="1">
    <source>
        <dbReference type="EMBL" id="CAK9045296.1"/>
    </source>
</evidence>
<evidence type="ECO:0000313" key="2">
    <source>
        <dbReference type="Proteomes" id="UP001642464"/>
    </source>
</evidence>
<dbReference type="InterPro" id="IPR002938">
    <property type="entry name" value="FAD-bd"/>
</dbReference>
<keyword evidence="2" id="KW-1185">Reference proteome</keyword>
<sequence length="935" mass="103246">MVASMLASSPALAEEDGLKSLESKLNERDQGIERLTEEKLRPRMRLSEVEKLEREEIQTARSAERLKEKQIAAEEQKAKERAKEMERKEKAQIEKEEKQAKDKIQSELEATKANIQKKEKQAVEEARRVERDEKKAAREMEKQALQAKTDKDRLAAEEASETAFNAATEKAEKAILEAQSISEEELTKALEKAEDARTAAAEKAELLEKAAVEKFETALSQAAETAERAEKDAVFEEEAVEQAVVETVDAIEKEDLLEENQLLEKAKVALSAGWTFAAPLVIPGIFIALYAVLASFSAPPPEPCLGAESEETRKMMGRQERPKTSKANMDPWNDEKKRMAAVGSGAMAVAAVLMSSGPVSGFVSPSSAKLTSRSVQRMAEGAKAQTTPEQSSKPSTFGRATLAQGAVAAVAVAAVRRRSVGCLAKKASKVIRLATKAKSSKITGADPLHVIISGAGVGGLLLAKALSKEPTIKVTLLEQASSFQRFGGPIQLASNALSTIRDIDEGLFEELMKRFTFTGYRRNGLVDALRSEWYCTFDAMKDAADLFDLPYTGVVDRPDLQEIMLKAIPAGCLSNSQKVSRYEVLPNNEGVKVFTQDGKEYQGDVLIGADGIWSATRAQMWNEDQKGPNSGCTYSGYIVFAGETIYKPEDYFDVGYKVYMGPKRYFVTSDVGRGRIQWYAFVAVAEGEEVPSDPLEKREYVKAAFQGWSPQIADLLDATPANTVEDRSLYDRPPSLFKSWAKGPVALLGDACHAMMPNLGQGGGQAMEDAHCILQKLKDLTDRSQVPDALQDYYRSRILRASAVQGLSRLASDILLGTFTFPWKPEEGLSAPYGKGRGDVSYESVVVNYLKYILPATFTGQFTFLYSFHPFKWTKDEVQKLVEEVMDRHKIEAHDAWQRRQQAVEKGEVEKFEEECRQESFFALVAQVAGGIDQK</sequence>
<dbReference type="Pfam" id="PF01494">
    <property type="entry name" value="FAD_binding_3"/>
    <property type="match status" value="1"/>
</dbReference>
<dbReference type="SUPFAM" id="SSF51905">
    <property type="entry name" value="FAD/NAD(P)-binding domain"/>
    <property type="match status" value="1"/>
</dbReference>
<comment type="caution">
    <text evidence="1">The sequence shown here is derived from an EMBL/GenBank/DDBJ whole genome shotgun (WGS) entry which is preliminary data.</text>
</comment>
<dbReference type="PANTHER" id="PTHR46496:SF1">
    <property type="entry name" value="ZEAXANTHIN EPOXIDASE, CHLOROPLASTIC"/>
    <property type="match status" value="1"/>
</dbReference>
<protein>
    <submittedName>
        <fullName evidence="1">Chloroplastic</fullName>
    </submittedName>
</protein>
<dbReference type="InterPro" id="IPR036188">
    <property type="entry name" value="FAD/NAD-bd_sf"/>
</dbReference>
<proteinExistence type="predicted"/>
<gene>
    <name evidence="1" type="ORF">SCF082_LOCUS25602</name>
</gene>
<dbReference type="EMBL" id="CAXAMM010019280">
    <property type="protein sequence ID" value="CAK9045296.1"/>
    <property type="molecule type" value="Genomic_DNA"/>
</dbReference>